<feature type="non-terminal residue" evidence="2">
    <location>
        <position position="1"/>
    </location>
</feature>
<evidence type="ECO:0000313" key="2">
    <source>
        <dbReference type="EMBL" id="CAF4312777.1"/>
    </source>
</evidence>
<dbReference type="EMBL" id="CAJNOG010004612">
    <property type="protein sequence ID" value="CAF1543265.1"/>
    <property type="molecule type" value="Genomic_DNA"/>
</dbReference>
<gene>
    <name evidence="1" type="ORF">JYZ213_LOCUS45843</name>
    <name evidence="2" type="ORF">OXD698_LOCUS46726</name>
</gene>
<dbReference type="Proteomes" id="UP000663845">
    <property type="component" value="Unassembled WGS sequence"/>
</dbReference>
<evidence type="ECO:0000313" key="1">
    <source>
        <dbReference type="EMBL" id="CAF1543265.1"/>
    </source>
</evidence>
<organism evidence="2 3">
    <name type="scientific">Adineta steineri</name>
    <dbReference type="NCBI Taxonomy" id="433720"/>
    <lineage>
        <taxon>Eukaryota</taxon>
        <taxon>Metazoa</taxon>
        <taxon>Spiralia</taxon>
        <taxon>Gnathifera</taxon>
        <taxon>Rotifera</taxon>
        <taxon>Eurotatoria</taxon>
        <taxon>Bdelloidea</taxon>
        <taxon>Adinetida</taxon>
        <taxon>Adinetidae</taxon>
        <taxon>Adineta</taxon>
    </lineage>
</organism>
<accession>A0A820IPY9</accession>
<proteinExistence type="predicted"/>
<dbReference type="Proteomes" id="UP000663844">
    <property type="component" value="Unassembled WGS sequence"/>
</dbReference>
<sequence>MKKTPSNHEVISIQSIIKSLKDTSMHLEDEHINYNTASSMDMNIAFYENGNSDHDNHNIDRFHTSSLNEYDDEDIALGDEAG</sequence>
<dbReference type="EMBL" id="CAJOAZ010017195">
    <property type="protein sequence ID" value="CAF4312777.1"/>
    <property type="molecule type" value="Genomic_DNA"/>
</dbReference>
<name>A0A820IPY9_9BILA</name>
<comment type="caution">
    <text evidence="2">The sequence shown here is derived from an EMBL/GenBank/DDBJ whole genome shotgun (WGS) entry which is preliminary data.</text>
</comment>
<protein>
    <submittedName>
        <fullName evidence="2">Uncharacterized protein</fullName>
    </submittedName>
</protein>
<dbReference type="AlphaFoldDB" id="A0A820IPY9"/>
<reference evidence="2" key="1">
    <citation type="submission" date="2021-02" db="EMBL/GenBank/DDBJ databases">
        <authorList>
            <person name="Nowell W R."/>
        </authorList>
    </citation>
    <scope>NUCLEOTIDE SEQUENCE</scope>
</reference>
<evidence type="ECO:0000313" key="3">
    <source>
        <dbReference type="Proteomes" id="UP000663844"/>
    </source>
</evidence>